<dbReference type="PROSITE" id="PS50975">
    <property type="entry name" value="ATP_GRASP"/>
    <property type="match status" value="1"/>
</dbReference>
<reference evidence="3 4" key="1">
    <citation type="journal article" date="2019" name="Int. J. Syst. Evol. Microbiol.">
        <title>The Global Catalogue of Microorganisms (GCM) 10K type strain sequencing project: providing services to taxonomists for standard genome sequencing and annotation.</title>
        <authorList>
            <consortium name="The Broad Institute Genomics Platform"/>
            <consortium name="The Broad Institute Genome Sequencing Center for Infectious Disease"/>
            <person name="Wu L."/>
            <person name="Ma J."/>
        </authorList>
    </citation>
    <scope>NUCLEOTIDE SEQUENCE [LARGE SCALE GENOMIC DNA]</scope>
    <source>
        <strain evidence="3 4">JCM 10977</strain>
    </source>
</reference>
<evidence type="ECO:0000313" key="3">
    <source>
        <dbReference type="EMBL" id="GAA0926095.1"/>
    </source>
</evidence>
<dbReference type="EMBL" id="BAAAHK010000002">
    <property type="protein sequence ID" value="GAA0926095.1"/>
    <property type="molecule type" value="Genomic_DNA"/>
</dbReference>
<name>A0ABN1PCS7_9ACTN</name>
<evidence type="ECO:0000259" key="2">
    <source>
        <dbReference type="PROSITE" id="PS50975"/>
    </source>
</evidence>
<keyword evidence="1" id="KW-0067">ATP-binding</keyword>
<dbReference type="InterPro" id="IPR011761">
    <property type="entry name" value="ATP-grasp"/>
</dbReference>
<keyword evidence="4" id="KW-1185">Reference proteome</keyword>
<organism evidence="3 4">
    <name type="scientific">Kribbella koreensis</name>
    <dbReference type="NCBI Taxonomy" id="57909"/>
    <lineage>
        <taxon>Bacteria</taxon>
        <taxon>Bacillati</taxon>
        <taxon>Actinomycetota</taxon>
        <taxon>Actinomycetes</taxon>
        <taxon>Propionibacteriales</taxon>
        <taxon>Kribbellaceae</taxon>
        <taxon>Kribbella</taxon>
    </lineage>
</organism>
<proteinExistence type="predicted"/>
<protein>
    <submittedName>
        <fullName evidence="3">ATP-grasp domain-containing protein</fullName>
    </submittedName>
</protein>
<feature type="domain" description="ATP-grasp" evidence="2">
    <location>
        <begin position="144"/>
        <end position="341"/>
    </location>
</feature>
<keyword evidence="1" id="KW-0547">Nucleotide-binding</keyword>
<gene>
    <name evidence="3" type="ORF">GCM10009554_06070</name>
</gene>
<comment type="caution">
    <text evidence="3">The sequence shown here is derived from an EMBL/GenBank/DDBJ whole genome shotgun (WGS) entry which is preliminary data.</text>
</comment>
<evidence type="ECO:0000313" key="4">
    <source>
        <dbReference type="Proteomes" id="UP001500542"/>
    </source>
</evidence>
<evidence type="ECO:0000256" key="1">
    <source>
        <dbReference type="PROSITE-ProRule" id="PRU00409"/>
    </source>
</evidence>
<sequence length="420" mass="45326">MSHHLENRVVRLGTFDAESSWRPTDLAALPAIGTSASDPAIDAMDELLAGFCDPGDLLITRRPMSAAVREGLAAMGLHFDHLALGDPGPGPIERHVLADQAIMSRIRGATIAPYAVLPETWTLAEQLLPAPDVVAQVNSKTWSDELVRRLGLPGAGRVVRSTEELVDAVTSLDFKALIKDPYGVSGRALLEASSPGILKAIERVLRKQVGNGLRIELVVQEKFPKQHDFSGHFHLDQNGSWEFLGIQQMTNRGFRHFGSSPATPSLIDQGWYAETVSEVIPALTEAGYWGPVGVDSMLLDDGTVIPVLEINARQSLGLLAIRLDRQAREHGLTGHLWQLELNLAAGETIEDLTRAFAPIRYAGTAQPGVTVLNGSTLASPGGRVHVAIFCAAGEIHRWRQRLLTEVISAGLTPRGMTDAA</sequence>
<dbReference type="SUPFAM" id="SSF56059">
    <property type="entry name" value="Glutathione synthetase ATP-binding domain-like"/>
    <property type="match status" value="1"/>
</dbReference>
<dbReference type="RefSeq" id="WP_343964520.1">
    <property type="nucleotide sequence ID" value="NZ_BAAAHK010000002.1"/>
</dbReference>
<accession>A0ABN1PCS7</accession>
<dbReference type="Proteomes" id="UP001500542">
    <property type="component" value="Unassembled WGS sequence"/>
</dbReference>